<dbReference type="Proteomes" id="UP000198670">
    <property type="component" value="Unassembled WGS sequence"/>
</dbReference>
<dbReference type="InterPro" id="IPR046728">
    <property type="entry name" value="DUF6620"/>
</dbReference>
<dbReference type="Pfam" id="PF20325">
    <property type="entry name" value="DUF6620"/>
    <property type="match status" value="1"/>
</dbReference>
<proteinExistence type="predicted"/>
<gene>
    <name evidence="1" type="ORF">SAMN05444682_10717</name>
</gene>
<evidence type="ECO:0000313" key="1">
    <source>
        <dbReference type="EMBL" id="SFJ01222.1"/>
    </source>
</evidence>
<protein>
    <submittedName>
        <fullName evidence="1">Uncharacterized protein</fullName>
    </submittedName>
</protein>
<dbReference type="RefSeq" id="WP_090627965.1">
    <property type="nucleotide sequence ID" value="NZ_FOQO01000007.1"/>
</dbReference>
<reference evidence="1 2" key="1">
    <citation type="submission" date="2016-10" db="EMBL/GenBank/DDBJ databases">
        <authorList>
            <person name="de Groot N.N."/>
        </authorList>
    </citation>
    <scope>NUCLEOTIDE SEQUENCE [LARGE SCALE GENOMIC DNA]</scope>
    <source>
        <strain evidence="1 2">RK1</strain>
    </source>
</reference>
<dbReference type="OrthoDB" id="8662267at2"/>
<keyword evidence="2" id="KW-1185">Reference proteome</keyword>
<name>A0A1I3MWB9_9SPHI</name>
<organism evidence="1 2">
    <name type="scientific">Parapedobacter indicus</name>
    <dbReference type="NCBI Taxonomy" id="1477437"/>
    <lineage>
        <taxon>Bacteria</taxon>
        <taxon>Pseudomonadati</taxon>
        <taxon>Bacteroidota</taxon>
        <taxon>Sphingobacteriia</taxon>
        <taxon>Sphingobacteriales</taxon>
        <taxon>Sphingobacteriaceae</taxon>
        <taxon>Parapedobacter</taxon>
    </lineage>
</organism>
<dbReference type="EMBL" id="FOQO01000007">
    <property type="protein sequence ID" value="SFJ01222.1"/>
    <property type="molecule type" value="Genomic_DNA"/>
</dbReference>
<evidence type="ECO:0000313" key="2">
    <source>
        <dbReference type="Proteomes" id="UP000198670"/>
    </source>
</evidence>
<sequence length="257" mass="28445">MFKKILKGLNVNLDDIAKNVAKAQKNKSEGAHHDMLDAYIQGDMQKAFDSGAASVGYTTMNTATEDPNDPQLQPVHGITVYDYAAGAAKIGEGCTEEQVCRALGVERPLWDEAQTTWNNRMRDDKTMNVVNVYSKHFGMAKDHEKLGALQPDNAPVTNIPQGDAAANLQRLETDKHYFFEIQAAIQAAYDHGIDGAQWLIDNLGLTVSQVNGAGTKWMNDFNTMAEMMDYQDQKKNEYSQRFAQESGTGGIVDDINF</sequence>
<dbReference type="STRING" id="1477437.SAMN05444682_10717"/>
<dbReference type="AlphaFoldDB" id="A0A1I3MWB9"/>
<accession>A0A1I3MWB9</accession>